<feature type="transmembrane region" description="Helical" evidence="7">
    <location>
        <begin position="312"/>
        <end position="333"/>
    </location>
</feature>
<feature type="compositionally biased region" description="Basic and acidic residues" evidence="6">
    <location>
        <begin position="1"/>
        <end position="19"/>
    </location>
</feature>
<dbReference type="InterPro" id="IPR036259">
    <property type="entry name" value="MFS_trans_sf"/>
</dbReference>
<dbReference type="GO" id="GO:0016020">
    <property type="term" value="C:membrane"/>
    <property type="evidence" value="ECO:0007669"/>
    <property type="project" value="UniProtKB-SubCell"/>
</dbReference>
<comment type="subcellular location">
    <subcellularLocation>
        <location evidence="1">Membrane</location>
        <topology evidence="1">Multi-pass membrane protein</topology>
    </subcellularLocation>
</comment>
<evidence type="ECO:0000256" key="6">
    <source>
        <dbReference type="SAM" id="MobiDB-lite"/>
    </source>
</evidence>
<dbReference type="AlphaFoldDB" id="A0A4T0BQI9"/>
<dbReference type="GO" id="GO:0022857">
    <property type="term" value="F:transmembrane transporter activity"/>
    <property type="evidence" value="ECO:0007669"/>
    <property type="project" value="InterPro"/>
</dbReference>
<dbReference type="PANTHER" id="PTHR11654">
    <property type="entry name" value="OLIGOPEPTIDE TRANSPORTER-RELATED"/>
    <property type="match status" value="1"/>
</dbReference>
<comment type="similarity">
    <text evidence="2">Belongs to the major facilitator superfamily. Proton-dependent oligopeptide transporter (POT/PTR) (TC 2.A.17) family.</text>
</comment>
<keyword evidence="3 7" id="KW-0812">Transmembrane</keyword>
<evidence type="ECO:0000256" key="1">
    <source>
        <dbReference type="ARBA" id="ARBA00004141"/>
    </source>
</evidence>
<comment type="caution">
    <text evidence="8">The sequence shown here is derived from an EMBL/GenBank/DDBJ whole genome shotgun (WGS) entry which is preliminary data.</text>
</comment>
<dbReference type="EMBL" id="QZBZ01000106">
    <property type="protein sequence ID" value="TIA36358.1"/>
    <property type="molecule type" value="Genomic_DNA"/>
</dbReference>
<feature type="transmembrane region" description="Helical" evidence="7">
    <location>
        <begin position="370"/>
        <end position="390"/>
    </location>
</feature>
<evidence type="ECO:0000313" key="9">
    <source>
        <dbReference type="Proteomes" id="UP000308724"/>
    </source>
</evidence>
<evidence type="ECO:0000256" key="4">
    <source>
        <dbReference type="ARBA" id="ARBA00022989"/>
    </source>
</evidence>
<dbReference type="Pfam" id="PF00854">
    <property type="entry name" value="PTR2"/>
    <property type="match status" value="1"/>
</dbReference>
<keyword evidence="5 7" id="KW-0472">Membrane</keyword>
<evidence type="ECO:0000256" key="5">
    <source>
        <dbReference type="ARBA" id="ARBA00023136"/>
    </source>
</evidence>
<proteinExistence type="inferred from homology"/>
<feature type="region of interest" description="Disordered" evidence="6">
    <location>
        <begin position="1"/>
        <end position="37"/>
    </location>
</feature>
<reference evidence="8 9" key="1">
    <citation type="submission" date="2018-10" db="EMBL/GenBank/DDBJ databases">
        <title>Fifty Aureobasidium pullulans genomes reveal a recombining polyextremotolerant generalist.</title>
        <authorList>
            <person name="Gostincar C."/>
            <person name="Turk M."/>
            <person name="Zajc J."/>
            <person name="Gunde-Cimerman N."/>
        </authorList>
    </citation>
    <scope>NUCLEOTIDE SEQUENCE [LARGE SCALE GENOMIC DNA]</scope>
    <source>
        <strain evidence="8 9">EXF-1645</strain>
    </source>
</reference>
<feature type="transmembrane region" description="Helical" evidence="7">
    <location>
        <begin position="431"/>
        <end position="453"/>
    </location>
</feature>
<keyword evidence="4 7" id="KW-1133">Transmembrane helix</keyword>
<feature type="transmembrane region" description="Helical" evidence="7">
    <location>
        <begin position="160"/>
        <end position="181"/>
    </location>
</feature>
<protein>
    <submittedName>
        <fullName evidence="8">Uncharacterized protein</fullName>
    </submittedName>
</protein>
<evidence type="ECO:0000256" key="3">
    <source>
        <dbReference type="ARBA" id="ARBA00022692"/>
    </source>
</evidence>
<dbReference type="InterPro" id="IPR000109">
    <property type="entry name" value="POT_fam"/>
</dbReference>
<name>A0A4T0BQI9_AURPU</name>
<sequence>MERSGLGKDDGIDPEERRNPHQQRTANGQRVEETLPRDTTYMEVPGRIPMAVWLIATTSLWERFAYYSFIGPLQNYIQNRFHDPTVPGALGLGEAKASLLVYYLTTTGAPLRPYQRGAYSRSGDERILLVRARPLVKLMCVNIGALSRIPATFIERSSGFWAVNLMSTSALFVALSVFCCGKRTFIFPEVQPNMLPKLWDVLTITVKSGFNINAARPEKIFWHVNRHVEWTSEFIEEVKTGLLACRIFVPFIFLILCQNQMSTNTVSQAGETETHGIPNDLLPSLNSLTVILTMPILSRIVYPVLLRAGVSFLPLTSMAFGFGLQTLGIAYTAGLQGWIYSSPPCYSKPRSCAASEHGALPNRVSVLAQIPVYVILGLSEAFIYPASYAFAYNQAPTSMKSLVQSILLLCFAVGTILGLALSPVYHDPYLLSIYASLAGVMFLITIIFACLVLRK</sequence>
<feature type="transmembrane region" description="Helical" evidence="7">
    <location>
        <begin position="402"/>
        <end position="425"/>
    </location>
</feature>
<evidence type="ECO:0000313" key="8">
    <source>
        <dbReference type="EMBL" id="TIA36358.1"/>
    </source>
</evidence>
<evidence type="ECO:0000256" key="2">
    <source>
        <dbReference type="ARBA" id="ARBA00005982"/>
    </source>
</evidence>
<dbReference type="Proteomes" id="UP000308724">
    <property type="component" value="Unassembled WGS sequence"/>
</dbReference>
<evidence type="ECO:0000256" key="7">
    <source>
        <dbReference type="SAM" id="Phobius"/>
    </source>
</evidence>
<gene>
    <name evidence="8" type="ORF">D6C78_05493</name>
</gene>
<organism evidence="8 9">
    <name type="scientific">Aureobasidium pullulans</name>
    <name type="common">Black yeast</name>
    <name type="synonym">Pullularia pullulans</name>
    <dbReference type="NCBI Taxonomy" id="5580"/>
    <lineage>
        <taxon>Eukaryota</taxon>
        <taxon>Fungi</taxon>
        <taxon>Dikarya</taxon>
        <taxon>Ascomycota</taxon>
        <taxon>Pezizomycotina</taxon>
        <taxon>Dothideomycetes</taxon>
        <taxon>Dothideomycetidae</taxon>
        <taxon>Dothideales</taxon>
        <taxon>Saccotheciaceae</taxon>
        <taxon>Aureobasidium</taxon>
    </lineage>
</organism>
<dbReference type="Gene3D" id="1.20.1250.20">
    <property type="entry name" value="MFS general substrate transporter like domains"/>
    <property type="match status" value="2"/>
</dbReference>
<accession>A0A4T0BQI9</accession>